<sequence length="163" mass="18818">MDVNKDDGRLSFGNGLVLSSTSTRQELFSIDDIFWEPWPDNGVNTVAYRAVFNISKNRQGDIYLVVFFSCPSDMNDTVKSWSFAPDKLLMGEQNKPDGKVTRKLRDWFKEQTSIDLPAYGAWGHIDAAYDPHNRTGTIVCNYRSGFKDEKAWKDYIKWNKFKI</sequence>
<reference evidence="1 2" key="1">
    <citation type="submission" date="2018-06" db="EMBL/GenBank/DDBJ databases">
        <authorList>
            <consortium name="Pathogen Informatics"/>
            <person name="Doyle S."/>
        </authorList>
    </citation>
    <scope>NUCLEOTIDE SEQUENCE [LARGE SCALE GENOMIC DNA]</scope>
    <source>
        <strain evidence="1 2">NCTC9381</strain>
    </source>
</reference>
<evidence type="ECO:0000313" key="2">
    <source>
        <dbReference type="Proteomes" id="UP000254640"/>
    </source>
</evidence>
<protein>
    <submittedName>
        <fullName evidence="1">Uncharacterized protein</fullName>
    </submittedName>
</protein>
<proteinExistence type="predicted"/>
<name>A0A379AIX1_ENTAG</name>
<evidence type="ECO:0000313" key="1">
    <source>
        <dbReference type="EMBL" id="SUB17210.1"/>
    </source>
</evidence>
<organism evidence="1 2">
    <name type="scientific">Enterobacter agglomerans</name>
    <name type="common">Erwinia herbicola</name>
    <name type="synonym">Pantoea agglomerans</name>
    <dbReference type="NCBI Taxonomy" id="549"/>
    <lineage>
        <taxon>Bacteria</taxon>
        <taxon>Pseudomonadati</taxon>
        <taxon>Pseudomonadota</taxon>
        <taxon>Gammaproteobacteria</taxon>
        <taxon>Enterobacterales</taxon>
        <taxon>Erwiniaceae</taxon>
        <taxon>Pantoea</taxon>
        <taxon>Pantoea agglomerans group</taxon>
    </lineage>
</organism>
<dbReference type="GeneID" id="66826191"/>
<dbReference type="Proteomes" id="UP000254640">
    <property type="component" value="Unassembled WGS sequence"/>
</dbReference>
<keyword evidence="2" id="KW-1185">Reference proteome</keyword>
<dbReference type="AlphaFoldDB" id="A0A379AIX1"/>
<gene>
    <name evidence="1" type="ORF">NCTC9381_03132</name>
</gene>
<dbReference type="RefSeq" id="WP_062757479.1">
    <property type="nucleotide sequence ID" value="NZ_CP077366.1"/>
</dbReference>
<dbReference type="EMBL" id="UGSO01000001">
    <property type="protein sequence ID" value="SUB17210.1"/>
    <property type="molecule type" value="Genomic_DNA"/>
</dbReference>
<accession>A0A379AIX1</accession>